<proteinExistence type="predicted"/>
<reference evidence="1" key="1">
    <citation type="submission" date="2021-03" db="EMBL/GenBank/DDBJ databases">
        <title>Revisited historic fungal species revealed as producer of novel bioactive compounds through whole genome sequencing and comparative genomics.</title>
        <authorList>
            <person name="Vignolle G.A."/>
            <person name="Hochenegger N."/>
            <person name="Mach R.L."/>
            <person name="Mach-Aigner A.R."/>
            <person name="Javad Rahimi M."/>
            <person name="Salim K.A."/>
            <person name="Chan C.M."/>
            <person name="Lim L.B.L."/>
            <person name="Cai F."/>
            <person name="Druzhinina I.S."/>
            <person name="U'Ren J.M."/>
            <person name="Derntl C."/>
        </authorList>
    </citation>
    <scope>NUCLEOTIDE SEQUENCE</scope>
    <source>
        <strain evidence="1">TUCIM 5799</strain>
    </source>
</reference>
<accession>A0A9P9WGX9</accession>
<gene>
    <name evidence="1" type="ORF">JX265_009240</name>
</gene>
<dbReference type="AlphaFoldDB" id="A0A9P9WGX9"/>
<dbReference type="Proteomes" id="UP000829685">
    <property type="component" value="Unassembled WGS sequence"/>
</dbReference>
<sequence>MAEPPLALFVLSDKSTTNGGLPSCFEKSPVREQLRIAFVYQPCATSLGRKKYGYHALVPVTIADSKSPYTYALEKQYTDGPGLREIMAEGSKRPLPSTHVSSFAGRSLRDCARYLGDSPDDVSWDKEYFFALDDKCVAEATMPLVNAFESESGDIHAFLAEADQAVDRIMTMETTADFELKMQGYQSVMKRDGKADRSIIIPFEFPDSDDED</sequence>
<keyword evidence="2" id="KW-1185">Reference proteome</keyword>
<dbReference type="EMBL" id="JAFIMR010000027">
    <property type="protein sequence ID" value="KAI1862526.1"/>
    <property type="molecule type" value="Genomic_DNA"/>
</dbReference>
<organism evidence="1 2">
    <name type="scientific">Neoarthrinium moseri</name>
    <dbReference type="NCBI Taxonomy" id="1658444"/>
    <lineage>
        <taxon>Eukaryota</taxon>
        <taxon>Fungi</taxon>
        <taxon>Dikarya</taxon>
        <taxon>Ascomycota</taxon>
        <taxon>Pezizomycotina</taxon>
        <taxon>Sordariomycetes</taxon>
        <taxon>Xylariomycetidae</taxon>
        <taxon>Amphisphaeriales</taxon>
        <taxon>Apiosporaceae</taxon>
        <taxon>Neoarthrinium</taxon>
    </lineage>
</organism>
<protein>
    <submittedName>
        <fullName evidence="1">Uncharacterized protein</fullName>
    </submittedName>
</protein>
<evidence type="ECO:0000313" key="2">
    <source>
        <dbReference type="Proteomes" id="UP000829685"/>
    </source>
</evidence>
<comment type="caution">
    <text evidence="1">The sequence shown here is derived from an EMBL/GenBank/DDBJ whole genome shotgun (WGS) entry which is preliminary data.</text>
</comment>
<name>A0A9P9WGX9_9PEZI</name>
<evidence type="ECO:0000313" key="1">
    <source>
        <dbReference type="EMBL" id="KAI1862526.1"/>
    </source>
</evidence>